<dbReference type="EMBL" id="JBAWSX010000015">
    <property type="protein sequence ID" value="MEI4803563.1"/>
    <property type="molecule type" value="Genomic_DNA"/>
</dbReference>
<gene>
    <name evidence="2" type="ORF">WAZ07_20335</name>
</gene>
<name>A0ABU8FLJ4_9BACI</name>
<keyword evidence="3" id="KW-1185">Reference proteome</keyword>
<evidence type="ECO:0000313" key="2">
    <source>
        <dbReference type="EMBL" id="MEI4803563.1"/>
    </source>
</evidence>
<sequence length="162" mass="18799">MQVNAVESIRESIDKIETLVKSLSEETIRWKSSKDEWSIMQIITHIVEAIPYWAKEINNIKGQPENPWGRGLTDEVRLQTVSEENINNLSVDEVIQQLSSIPSIIENVLKTLTDEDLAIKAPSRNPRFDNKPIEFIVNHLIVEHAEKHYNQIQRNLSLYNER</sequence>
<proteinExistence type="predicted"/>
<dbReference type="SUPFAM" id="SSF109854">
    <property type="entry name" value="DinB/YfiT-like putative metalloenzymes"/>
    <property type="match status" value="1"/>
</dbReference>
<dbReference type="Pfam" id="PF12867">
    <property type="entry name" value="DinB_2"/>
    <property type="match status" value="1"/>
</dbReference>
<evidence type="ECO:0000313" key="3">
    <source>
        <dbReference type="Proteomes" id="UP001372526"/>
    </source>
</evidence>
<feature type="domain" description="DinB-like" evidence="1">
    <location>
        <begin position="10"/>
        <end position="152"/>
    </location>
</feature>
<accession>A0ABU8FLJ4</accession>
<dbReference type="InterPro" id="IPR034660">
    <property type="entry name" value="DinB/YfiT-like"/>
</dbReference>
<organism evidence="2 3">
    <name type="scientific">Bacillus bruguierae</name>
    <dbReference type="NCBI Taxonomy" id="3127667"/>
    <lineage>
        <taxon>Bacteria</taxon>
        <taxon>Bacillati</taxon>
        <taxon>Bacillota</taxon>
        <taxon>Bacilli</taxon>
        <taxon>Bacillales</taxon>
        <taxon>Bacillaceae</taxon>
        <taxon>Bacillus</taxon>
    </lineage>
</organism>
<protein>
    <submittedName>
        <fullName evidence="2">DinB family protein</fullName>
    </submittedName>
</protein>
<dbReference type="InterPro" id="IPR024775">
    <property type="entry name" value="DinB-like"/>
</dbReference>
<comment type="caution">
    <text evidence="2">The sequence shown here is derived from an EMBL/GenBank/DDBJ whole genome shotgun (WGS) entry which is preliminary data.</text>
</comment>
<evidence type="ECO:0000259" key="1">
    <source>
        <dbReference type="Pfam" id="PF12867"/>
    </source>
</evidence>
<dbReference type="Gene3D" id="1.20.120.450">
    <property type="entry name" value="dinb family like domain"/>
    <property type="match status" value="1"/>
</dbReference>
<dbReference type="Proteomes" id="UP001372526">
    <property type="component" value="Unassembled WGS sequence"/>
</dbReference>
<reference evidence="2 3" key="1">
    <citation type="submission" date="2024-01" db="EMBL/GenBank/DDBJ databases">
        <title>Seven novel Bacillus-like species.</title>
        <authorList>
            <person name="Liu G."/>
        </authorList>
    </citation>
    <scope>NUCLEOTIDE SEQUENCE [LARGE SCALE GENOMIC DNA]</scope>
    <source>
        <strain evidence="2 3">FJAT-51639</strain>
    </source>
</reference>